<protein>
    <submittedName>
        <fullName evidence="2">Uncharacterized protein</fullName>
    </submittedName>
</protein>
<keyword evidence="1" id="KW-0812">Transmembrane</keyword>
<evidence type="ECO:0000256" key="1">
    <source>
        <dbReference type="SAM" id="Phobius"/>
    </source>
</evidence>
<dbReference type="Proteomes" id="UP001175211">
    <property type="component" value="Unassembled WGS sequence"/>
</dbReference>
<evidence type="ECO:0000313" key="2">
    <source>
        <dbReference type="EMBL" id="KAK0445333.1"/>
    </source>
</evidence>
<name>A0AA39JRN5_ARMTA</name>
<dbReference type="GeneID" id="85357904"/>
<reference evidence="2" key="1">
    <citation type="submission" date="2023-06" db="EMBL/GenBank/DDBJ databases">
        <authorList>
            <consortium name="Lawrence Berkeley National Laboratory"/>
            <person name="Ahrendt S."/>
            <person name="Sahu N."/>
            <person name="Indic B."/>
            <person name="Wong-Bajracharya J."/>
            <person name="Merenyi Z."/>
            <person name="Ke H.-M."/>
            <person name="Monk M."/>
            <person name="Kocsube S."/>
            <person name="Drula E."/>
            <person name="Lipzen A."/>
            <person name="Balint B."/>
            <person name="Henrissat B."/>
            <person name="Andreopoulos B."/>
            <person name="Martin F.M."/>
            <person name="Harder C.B."/>
            <person name="Rigling D."/>
            <person name="Ford K.L."/>
            <person name="Foster G.D."/>
            <person name="Pangilinan J."/>
            <person name="Papanicolaou A."/>
            <person name="Barry K."/>
            <person name="LaButti K."/>
            <person name="Viragh M."/>
            <person name="Koriabine M."/>
            <person name="Yan M."/>
            <person name="Riley R."/>
            <person name="Champramary S."/>
            <person name="Plett K.L."/>
            <person name="Tsai I.J."/>
            <person name="Slot J."/>
            <person name="Sipos G."/>
            <person name="Plett J."/>
            <person name="Nagy L.G."/>
            <person name="Grigoriev I.V."/>
        </authorList>
    </citation>
    <scope>NUCLEOTIDE SEQUENCE</scope>
    <source>
        <strain evidence="2">CCBAS 213</strain>
    </source>
</reference>
<dbReference type="EMBL" id="JAUEPS010000050">
    <property type="protein sequence ID" value="KAK0445333.1"/>
    <property type="molecule type" value="Genomic_DNA"/>
</dbReference>
<accession>A0AA39JRN5</accession>
<keyword evidence="3" id="KW-1185">Reference proteome</keyword>
<keyword evidence="1" id="KW-1133">Transmembrane helix</keyword>
<comment type="caution">
    <text evidence="2">The sequence shown here is derived from an EMBL/GenBank/DDBJ whole genome shotgun (WGS) entry which is preliminary data.</text>
</comment>
<feature type="transmembrane region" description="Helical" evidence="1">
    <location>
        <begin position="6"/>
        <end position="26"/>
    </location>
</feature>
<organism evidence="2 3">
    <name type="scientific">Armillaria tabescens</name>
    <name type="common">Ringless honey mushroom</name>
    <name type="synonym">Agaricus tabescens</name>
    <dbReference type="NCBI Taxonomy" id="1929756"/>
    <lineage>
        <taxon>Eukaryota</taxon>
        <taxon>Fungi</taxon>
        <taxon>Dikarya</taxon>
        <taxon>Basidiomycota</taxon>
        <taxon>Agaricomycotina</taxon>
        <taxon>Agaricomycetes</taxon>
        <taxon>Agaricomycetidae</taxon>
        <taxon>Agaricales</taxon>
        <taxon>Marasmiineae</taxon>
        <taxon>Physalacriaceae</taxon>
        <taxon>Desarmillaria</taxon>
    </lineage>
</organism>
<gene>
    <name evidence="2" type="ORF">EV420DRAFT_1572514</name>
</gene>
<proteinExistence type="predicted"/>
<dbReference type="RefSeq" id="XP_060325474.1">
    <property type="nucleotide sequence ID" value="XM_060474356.1"/>
</dbReference>
<evidence type="ECO:0000313" key="3">
    <source>
        <dbReference type="Proteomes" id="UP001175211"/>
    </source>
</evidence>
<sequence>MLIGILAGVAILFILIAASLVLFFRTRDSIPCCKRRRQQRSETAARSRHFDGTRIELRELQYPPPAYKGYEKSGTMV</sequence>
<dbReference type="AlphaFoldDB" id="A0AA39JRN5"/>
<keyword evidence="1" id="KW-0472">Membrane</keyword>